<reference evidence="2" key="2">
    <citation type="submission" date="2020-05" db="UniProtKB">
        <authorList>
            <consortium name="EnsemblMetazoa"/>
        </authorList>
    </citation>
    <scope>IDENTIFICATION</scope>
    <source>
        <strain evidence="2">Epiroticus2</strain>
    </source>
</reference>
<dbReference type="AlphaFoldDB" id="A0A182PWU7"/>
<feature type="chain" id="PRO_5008132018" evidence="1">
    <location>
        <begin position="24"/>
        <end position="162"/>
    </location>
</feature>
<evidence type="ECO:0000313" key="3">
    <source>
        <dbReference type="Proteomes" id="UP000075885"/>
    </source>
</evidence>
<dbReference type="STRING" id="199890.A0A182PWU7"/>
<proteinExistence type="predicted"/>
<dbReference type="Proteomes" id="UP000075885">
    <property type="component" value="Unassembled WGS sequence"/>
</dbReference>
<keyword evidence="3" id="KW-1185">Reference proteome</keyword>
<keyword evidence="1" id="KW-0732">Signal</keyword>
<reference evidence="3" key="1">
    <citation type="submission" date="2013-03" db="EMBL/GenBank/DDBJ databases">
        <title>The Genome Sequence of Anopheles epiroticus epiroticus2.</title>
        <authorList>
            <consortium name="The Broad Institute Genomics Platform"/>
            <person name="Neafsey D.E."/>
            <person name="Howell P."/>
            <person name="Walker B."/>
            <person name="Young S.K."/>
            <person name="Zeng Q."/>
            <person name="Gargeya S."/>
            <person name="Fitzgerald M."/>
            <person name="Haas B."/>
            <person name="Abouelleil A."/>
            <person name="Allen A.W."/>
            <person name="Alvarado L."/>
            <person name="Arachchi H.M."/>
            <person name="Berlin A.M."/>
            <person name="Chapman S.B."/>
            <person name="Gainer-Dewar J."/>
            <person name="Goldberg J."/>
            <person name="Griggs A."/>
            <person name="Gujja S."/>
            <person name="Hansen M."/>
            <person name="Howarth C."/>
            <person name="Imamovic A."/>
            <person name="Ireland A."/>
            <person name="Larimer J."/>
            <person name="McCowan C."/>
            <person name="Murphy C."/>
            <person name="Pearson M."/>
            <person name="Poon T.W."/>
            <person name="Priest M."/>
            <person name="Roberts A."/>
            <person name="Saif S."/>
            <person name="Shea T."/>
            <person name="Sisk P."/>
            <person name="Sykes S."/>
            <person name="Wortman J."/>
            <person name="Nusbaum C."/>
            <person name="Birren B."/>
        </authorList>
    </citation>
    <scope>NUCLEOTIDE SEQUENCE [LARGE SCALE GENOMIC DNA]</scope>
    <source>
        <strain evidence="3">Epiroticus2</strain>
    </source>
</reference>
<dbReference type="VEuPathDB" id="VectorBase:AEPI011434"/>
<protein>
    <submittedName>
        <fullName evidence="2">Uncharacterized protein</fullName>
    </submittedName>
</protein>
<feature type="signal peptide" evidence="1">
    <location>
        <begin position="1"/>
        <end position="23"/>
    </location>
</feature>
<sequence length="162" mass="18735">MKIHRCLLFVIITLMISVLHCSCQSLEERALSNDLNYPELDRSKMAIASLNDLLNVLDFASRQEMGGNQLGSFSDYDLIDSMMATRFGQPRENSDSKRSWRKMNAVWGKRGNRNSGWTKFAATWGKREPRWNNLKGLWGKRANKWGKLTSVWGKRQEISQSY</sequence>
<name>A0A182PWU7_9DIPT</name>
<evidence type="ECO:0000256" key="1">
    <source>
        <dbReference type="SAM" id="SignalP"/>
    </source>
</evidence>
<evidence type="ECO:0000313" key="2">
    <source>
        <dbReference type="EnsemblMetazoa" id="AEPI011434-PA"/>
    </source>
</evidence>
<dbReference type="EnsemblMetazoa" id="AEPI011434-RA">
    <property type="protein sequence ID" value="AEPI011434-PA"/>
    <property type="gene ID" value="AEPI011434"/>
</dbReference>
<organism evidence="2 3">
    <name type="scientific">Anopheles epiroticus</name>
    <dbReference type="NCBI Taxonomy" id="199890"/>
    <lineage>
        <taxon>Eukaryota</taxon>
        <taxon>Metazoa</taxon>
        <taxon>Ecdysozoa</taxon>
        <taxon>Arthropoda</taxon>
        <taxon>Hexapoda</taxon>
        <taxon>Insecta</taxon>
        <taxon>Pterygota</taxon>
        <taxon>Neoptera</taxon>
        <taxon>Endopterygota</taxon>
        <taxon>Diptera</taxon>
        <taxon>Nematocera</taxon>
        <taxon>Culicoidea</taxon>
        <taxon>Culicidae</taxon>
        <taxon>Anophelinae</taxon>
        <taxon>Anopheles</taxon>
    </lineage>
</organism>
<accession>A0A182PWU7</accession>